<reference evidence="2" key="1">
    <citation type="journal article" date="2019" name="Environ. Microbiol.">
        <title>Fungal ecological strategies reflected in gene transcription - a case study of two litter decomposers.</title>
        <authorList>
            <person name="Barbi F."/>
            <person name="Kohler A."/>
            <person name="Barry K."/>
            <person name="Baskaran P."/>
            <person name="Daum C."/>
            <person name="Fauchery L."/>
            <person name="Ihrmark K."/>
            <person name="Kuo A."/>
            <person name="LaButti K."/>
            <person name="Lipzen A."/>
            <person name="Morin E."/>
            <person name="Grigoriev I.V."/>
            <person name="Henrissat B."/>
            <person name="Lindahl B."/>
            <person name="Martin F."/>
        </authorList>
    </citation>
    <scope>NUCLEOTIDE SEQUENCE</scope>
    <source>
        <strain evidence="2">JB14</strain>
    </source>
</reference>
<dbReference type="Proteomes" id="UP000799118">
    <property type="component" value="Unassembled WGS sequence"/>
</dbReference>
<gene>
    <name evidence="2" type="ORF">BT96DRAFT_1098359</name>
</gene>
<evidence type="ECO:0000256" key="1">
    <source>
        <dbReference type="SAM" id="MobiDB-lite"/>
    </source>
</evidence>
<proteinExistence type="predicted"/>
<name>A0A6A4GGC0_9AGAR</name>
<dbReference type="AlphaFoldDB" id="A0A6A4GGC0"/>
<organism evidence="2 3">
    <name type="scientific">Gymnopus androsaceus JB14</name>
    <dbReference type="NCBI Taxonomy" id="1447944"/>
    <lineage>
        <taxon>Eukaryota</taxon>
        <taxon>Fungi</taxon>
        <taxon>Dikarya</taxon>
        <taxon>Basidiomycota</taxon>
        <taxon>Agaricomycotina</taxon>
        <taxon>Agaricomycetes</taxon>
        <taxon>Agaricomycetidae</taxon>
        <taxon>Agaricales</taxon>
        <taxon>Marasmiineae</taxon>
        <taxon>Omphalotaceae</taxon>
        <taxon>Gymnopus</taxon>
    </lineage>
</organism>
<sequence length="275" mass="30265">MAKGPNYEQNPTYCHPLPSYFPRDSSYTKGLSGVVLSWEHHHGSNVVRGFANCRNPATPTIRHTLQFNMGIAHPEDFANVTVKGCGSGECPFFTTHQLPSQERLEIACDFTTWLTDCGEKPRLNRMLTVIIPALRGDEGDKDLRKVQSSPARATFTDHNKRHVQSSPAACTKQKRRRSSGDDDDTVGRAPKRVARSEDIIEISDSEAESPAGKGKAKACPSMKPVAGPSYLGFSDEKVNELIAACKELGQAAANVFIRNDLKDALLELRDDLEIL</sequence>
<dbReference type="EMBL" id="ML770146">
    <property type="protein sequence ID" value="KAE9384433.1"/>
    <property type="molecule type" value="Genomic_DNA"/>
</dbReference>
<protein>
    <submittedName>
        <fullName evidence="2">Uncharacterized protein</fullName>
    </submittedName>
</protein>
<feature type="region of interest" description="Disordered" evidence="1">
    <location>
        <begin position="140"/>
        <end position="192"/>
    </location>
</feature>
<keyword evidence="3" id="KW-1185">Reference proteome</keyword>
<evidence type="ECO:0000313" key="3">
    <source>
        <dbReference type="Proteomes" id="UP000799118"/>
    </source>
</evidence>
<feature type="region of interest" description="Disordered" evidence="1">
    <location>
        <begin position="202"/>
        <end position="221"/>
    </location>
</feature>
<evidence type="ECO:0000313" key="2">
    <source>
        <dbReference type="EMBL" id="KAE9384433.1"/>
    </source>
</evidence>
<accession>A0A6A4GGC0</accession>